<dbReference type="AlphaFoldDB" id="A0A1I3UPF8"/>
<proteinExistence type="predicted"/>
<evidence type="ECO:0000313" key="1">
    <source>
        <dbReference type="EMBL" id="SFJ84805.1"/>
    </source>
</evidence>
<organism evidence="1 2">
    <name type="scientific">Paraburkholderia megapolitana</name>
    <dbReference type="NCBI Taxonomy" id="420953"/>
    <lineage>
        <taxon>Bacteria</taxon>
        <taxon>Pseudomonadati</taxon>
        <taxon>Pseudomonadota</taxon>
        <taxon>Betaproteobacteria</taxon>
        <taxon>Burkholderiales</taxon>
        <taxon>Burkholderiaceae</taxon>
        <taxon>Paraburkholderia</taxon>
    </lineage>
</organism>
<dbReference type="Proteomes" id="UP000199548">
    <property type="component" value="Unassembled WGS sequence"/>
</dbReference>
<name>A0A1I3UPF8_9BURK</name>
<dbReference type="EMBL" id="FOQU01000012">
    <property type="protein sequence ID" value="SFJ84805.1"/>
    <property type="molecule type" value="Genomic_DNA"/>
</dbReference>
<sequence length="203" mass="22998">MGIWHAALVESEPVAFLARWQVMETETGFRHFIGHNLRTGCGRVSTCIVKFDRETRRGVTQSGRIYELVAESGVDFNANIAWTIRCVESDMTSTDVSSEYAQPAIDLQRPAAPFIADLLYDGNPRRLTGKVQVTGQSFDARYPEDLAELLFAKGVRHGYLRFPELDKIGSQPWFVDLARAVERRLNQLERGLLRDPDRPEGKE</sequence>
<keyword evidence="2" id="KW-1185">Reference proteome</keyword>
<accession>A0A1I3UPF8</accession>
<protein>
    <submittedName>
        <fullName evidence="1">Uncharacterized protein</fullName>
    </submittedName>
</protein>
<evidence type="ECO:0000313" key="2">
    <source>
        <dbReference type="Proteomes" id="UP000199548"/>
    </source>
</evidence>
<reference evidence="1 2" key="1">
    <citation type="submission" date="2016-10" db="EMBL/GenBank/DDBJ databases">
        <authorList>
            <person name="de Groot N.N."/>
        </authorList>
    </citation>
    <scope>NUCLEOTIDE SEQUENCE [LARGE SCALE GENOMIC DNA]</scope>
    <source>
        <strain evidence="1 2">LMG 23650</strain>
    </source>
</reference>
<dbReference type="OrthoDB" id="8902190at2"/>
<dbReference type="STRING" id="420953.SAMN05192543_11215"/>
<gene>
    <name evidence="1" type="ORF">SAMN05192543_11215</name>
</gene>
<dbReference type="RefSeq" id="WP_091019222.1">
    <property type="nucleotide sequence ID" value="NZ_CP041745.1"/>
</dbReference>